<dbReference type="OrthoDB" id="264071at2"/>
<dbReference type="Gene3D" id="3.40.30.10">
    <property type="entry name" value="Glutaredoxin"/>
    <property type="match status" value="1"/>
</dbReference>
<keyword evidence="2" id="KW-1185">Reference proteome</keyword>
<reference evidence="1 2" key="1">
    <citation type="journal article" date="2014" name="PLoS ONE">
        <title>The first complete genome sequence of the class fimbriimonadia in the phylum armatimonadetes.</title>
        <authorList>
            <person name="Hu Z.Y."/>
            <person name="Wang Y.Z."/>
            <person name="Im W.T."/>
            <person name="Wang S.Y."/>
            <person name="Zhao G.P."/>
            <person name="Zheng H.J."/>
            <person name="Quan Z.X."/>
        </authorList>
    </citation>
    <scope>NUCLEOTIDE SEQUENCE [LARGE SCALE GENOMIC DNA]</scope>
    <source>
        <strain evidence="1">Gsoil 348</strain>
    </source>
</reference>
<dbReference type="AlphaFoldDB" id="A0A068NZ39"/>
<dbReference type="EMBL" id="CP007139">
    <property type="protein sequence ID" value="AIE87904.1"/>
    <property type="molecule type" value="Genomic_DNA"/>
</dbReference>
<gene>
    <name evidence="1" type="ORF">OP10G_4536</name>
</gene>
<dbReference type="eggNOG" id="ENOG502ZA4F">
    <property type="taxonomic scope" value="Bacteria"/>
</dbReference>
<dbReference type="SUPFAM" id="SSF52833">
    <property type="entry name" value="Thioredoxin-like"/>
    <property type="match status" value="1"/>
</dbReference>
<name>A0A068NZ39_FIMGI</name>
<dbReference type="KEGG" id="fgi:OP10G_4536"/>
<accession>A0A068NZ39</accession>
<evidence type="ECO:0000313" key="1">
    <source>
        <dbReference type="EMBL" id="AIE87904.1"/>
    </source>
</evidence>
<organism evidence="1 2">
    <name type="scientific">Fimbriimonas ginsengisoli Gsoil 348</name>
    <dbReference type="NCBI Taxonomy" id="661478"/>
    <lineage>
        <taxon>Bacteria</taxon>
        <taxon>Bacillati</taxon>
        <taxon>Armatimonadota</taxon>
        <taxon>Fimbriimonadia</taxon>
        <taxon>Fimbriimonadales</taxon>
        <taxon>Fimbriimonadaceae</taxon>
        <taxon>Fimbriimonas</taxon>
    </lineage>
</organism>
<proteinExistence type="predicted"/>
<dbReference type="InterPro" id="IPR036249">
    <property type="entry name" value="Thioredoxin-like_sf"/>
</dbReference>
<sequence length="322" mass="34776">MKQVLALVAILAVTGTGLGLKGSSAHGVRPFVVNGIRWETSFATATATAAKEGKPILHLQSFGKPGDPMACTNTRTLTATLLKDPEFQAITKDAIVSWELVREAAKVTIDCGDGKVLHRTLRGNTCLYVLRPDGTVVDAFPGVYEPSRLLPELRLSLEMAKKSPEEVRAWHQSEIAKHPQPFGIGRGVAGSKAAVEAPILATPAANALVPLPTNLDPAERLFRWSAQRLFDISAQPMNPTTARGSIGAPELATPKERGQRLLQLETDENLGAVRGVIHMWLASLKQPITAPEAKRTVFETILHIDYTDPFLGLKHVELPGTD</sequence>
<dbReference type="RefSeq" id="WP_025228220.1">
    <property type="nucleotide sequence ID" value="NZ_CP007139.1"/>
</dbReference>
<evidence type="ECO:0000313" key="2">
    <source>
        <dbReference type="Proteomes" id="UP000027982"/>
    </source>
</evidence>
<dbReference type="Proteomes" id="UP000027982">
    <property type="component" value="Chromosome"/>
</dbReference>
<dbReference type="HOGENOM" id="CLU_862632_0_0_0"/>
<protein>
    <submittedName>
        <fullName evidence="1">Uncharacterized protein</fullName>
    </submittedName>
</protein>